<keyword evidence="4" id="KW-1185">Reference proteome</keyword>
<evidence type="ECO:0000259" key="2">
    <source>
        <dbReference type="Pfam" id="PF02582"/>
    </source>
</evidence>
<dbReference type="Pfam" id="PF02582">
    <property type="entry name" value="DUF155"/>
    <property type="match status" value="1"/>
</dbReference>
<dbReference type="InterPro" id="IPR003734">
    <property type="entry name" value="DUF155"/>
</dbReference>
<keyword evidence="1" id="KW-0812">Transmembrane</keyword>
<dbReference type="Proteomes" id="UP000294614">
    <property type="component" value="Unassembled WGS sequence"/>
</dbReference>
<dbReference type="RefSeq" id="WP_165871186.1">
    <property type="nucleotide sequence ID" value="NZ_SMGG01000003.1"/>
</dbReference>
<name>A0A4R1KCW6_9BACT</name>
<evidence type="ECO:0000313" key="4">
    <source>
        <dbReference type="Proteomes" id="UP000294614"/>
    </source>
</evidence>
<evidence type="ECO:0000256" key="1">
    <source>
        <dbReference type="SAM" id="Phobius"/>
    </source>
</evidence>
<dbReference type="PANTHER" id="PTHR16255">
    <property type="entry name" value="REQUIRED FOR MEIOTIC NUCLEAR DIVISION PROTEIN 1 HOMOLOG"/>
    <property type="match status" value="1"/>
</dbReference>
<dbReference type="AlphaFoldDB" id="A0A4R1KCW6"/>
<organism evidence="3 4">
    <name type="scientific">Seleniivibrio woodruffii</name>
    <dbReference type="NCBI Taxonomy" id="1078050"/>
    <lineage>
        <taxon>Bacteria</taxon>
        <taxon>Pseudomonadati</taxon>
        <taxon>Deferribacterota</taxon>
        <taxon>Deferribacteres</taxon>
        <taxon>Deferribacterales</taxon>
        <taxon>Geovibrionaceae</taxon>
        <taxon>Seleniivibrio</taxon>
    </lineage>
</organism>
<comment type="caution">
    <text evidence="3">The sequence shown here is derived from an EMBL/GenBank/DDBJ whole genome shotgun (WGS) entry which is preliminary data.</text>
</comment>
<proteinExistence type="predicted"/>
<dbReference type="EMBL" id="SMGG01000003">
    <property type="protein sequence ID" value="TCK62382.1"/>
    <property type="molecule type" value="Genomic_DNA"/>
</dbReference>
<reference evidence="3 4" key="1">
    <citation type="submission" date="2019-03" db="EMBL/GenBank/DDBJ databases">
        <title>Genomic Encyclopedia of Type Strains, Phase IV (KMG-IV): sequencing the most valuable type-strain genomes for metagenomic binning, comparative biology and taxonomic classification.</title>
        <authorList>
            <person name="Goeker M."/>
        </authorList>
    </citation>
    <scope>NUCLEOTIDE SEQUENCE [LARGE SCALE GENOMIC DNA]</scope>
    <source>
        <strain evidence="3 4">DSM 24984</strain>
    </source>
</reference>
<sequence length="259" mass="29719">MNLTMIATSLCEKIRTKGIELGERTSHLPLSFRLGENQWVVVFRFGVVATVGLNEKERQDVFSELNPFMENPHAVQKSEDISIEIGEGLDEVGSEQAKIPSLSRERVLVVADILAKSVMLERYEAVMSEVFSEAEPLAERLMTGLRGKVSSKELKKTIGATLLVQQNMIGRVEVHEKPEVLWEHPELEKFFVRLEDEYEIKERNDALEKKLRLINTTAETQLGLLHNSHSLRVEWYIVILIVFEILLTLYEMFLKPHFS</sequence>
<keyword evidence="1" id="KW-0472">Membrane</keyword>
<feature type="transmembrane region" description="Helical" evidence="1">
    <location>
        <begin position="235"/>
        <end position="254"/>
    </location>
</feature>
<accession>A0A4R1KCW6</accession>
<dbReference type="PANTHER" id="PTHR16255:SF1">
    <property type="entry name" value="REQUIRED FOR MEIOTIC NUCLEAR DIVISION PROTEIN 1 HOMOLOG"/>
    <property type="match status" value="1"/>
</dbReference>
<evidence type="ECO:0000313" key="3">
    <source>
        <dbReference type="EMBL" id="TCK62382.1"/>
    </source>
</evidence>
<gene>
    <name evidence="3" type="ORF">C8D98_0908</name>
</gene>
<keyword evidence="1" id="KW-1133">Transmembrane helix</keyword>
<dbReference type="InterPro" id="IPR051624">
    <property type="entry name" value="RMD1/Sad1-interacting"/>
</dbReference>
<feature type="domain" description="DUF155" evidence="2">
    <location>
        <begin position="40"/>
        <end position="207"/>
    </location>
</feature>
<protein>
    <submittedName>
        <fullName evidence="3">Putative Rmd1/YagE family protein</fullName>
    </submittedName>
</protein>